<evidence type="ECO:0000256" key="7">
    <source>
        <dbReference type="ARBA" id="ARBA00023012"/>
    </source>
</evidence>
<dbReference type="InterPro" id="IPR003594">
    <property type="entry name" value="HATPase_dom"/>
</dbReference>
<evidence type="ECO:0000256" key="6">
    <source>
        <dbReference type="ARBA" id="ARBA00022777"/>
    </source>
</evidence>
<protein>
    <recommendedName>
        <fullName evidence="3">histidine kinase</fullName>
        <ecNumber evidence="3">2.7.13.3</ecNumber>
    </recommendedName>
</protein>
<proteinExistence type="predicted"/>
<dbReference type="SUPFAM" id="SSF55781">
    <property type="entry name" value="GAF domain-like"/>
    <property type="match status" value="1"/>
</dbReference>
<evidence type="ECO:0000256" key="5">
    <source>
        <dbReference type="ARBA" id="ARBA00022679"/>
    </source>
</evidence>
<dbReference type="InterPro" id="IPR029016">
    <property type="entry name" value="GAF-like_dom_sf"/>
</dbReference>
<evidence type="ECO:0000256" key="1">
    <source>
        <dbReference type="ARBA" id="ARBA00000085"/>
    </source>
</evidence>
<feature type="domain" description="Histidine kinase" evidence="8">
    <location>
        <begin position="187"/>
        <end position="402"/>
    </location>
</feature>
<dbReference type="PRINTS" id="PR00344">
    <property type="entry name" value="BCTRLSENSOR"/>
</dbReference>
<dbReference type="CDD" id="cd00075">
    <property type="entry name" value="HATPase"/>
    <property type="match status" value="1"/>
</dbReference>
<dbReference type="Gene3D" id="1.10.287.130">
    <property type="match status" value="1"/>
</dbReference>
<dbReference type="InterPro" id="IPR004358">
    <property type="entry name" value="Sig_transdc_His_kin-like_C"/>
</dbReference>
<dbReference type="SMART" id="SM00065">
    <property type="entry name" value="GAF"/>
    <property type="match status" value="1"/>
</dbReference>
<evidence type="ECO:0000313" key="9">
    <source>
        <dbReference type="EMBL" id="MBB5962313.1"/>
    </source>
</evidence>
<dbReference type="EMBL" id="JACHJJ010000004">
    <property type="protein sequence ID" value="MBB5962313.1"/>
    <property type="molecule type" value="Genomic_DNA"/>
</dbReference>
<evidence type="ECO:0000256" key="2">
    <source>
        <dbReference type="ARBA" id="ARBA00004236"/>
    </source>
</evidence>
<dbReference type="EC" id="2.7.13.3" evidence="3"/>
<evidence type="ECO:0000313" key="10">
    <source>
        <dbReference type="Proteomes" id="UP000562352"/>
    </source>
</evidence>
<keyword evidence="10" id="KW-1185">Reference proteome</keyword>
<dbReference type="Pfam" id="PF02518">
    <property type="entry name" value="HATPase_c"/>
    <property type="match status" value="1"/>
</dbReference>
<accession>A0A841CZU9</accession>
<dbReference type="AlphaFoldDB" id="A0A841CZU9"/>
<dbReference type="SMART" id="SM00388">
    <property type="entry name" value="HisKA"/>
    <property type="match status" value="1"/>
</dbReference>
<dbReference type="Proteomes" id="UP000562352">
    <property type="component" value="Unassembled WGS sequence"/>
</dbReference>
<sequence>MPKTPIPADEAERLREMEELGVLDPALGPKLHSIAVLAARICRMPVALVNLVGGERQYFQGRVGMDLSGVDRDSGFCPYVVDAGAPLEIHDALADPRVREDALVTGEPHVRYYVGAPLLSSRGHTLGTVCLFDHRPRRLTSEQREVLLSLAANATMLLEAHGRAEERDRFTQGLRELQELKEQFLRTVNHELRTPMTSIRSYLRLLKEGGLDEATEHRFLEVVERNRARLLDLLDDLLLLASLNAGSLGFSPGPADLAGLTSQAVGDVIDDARSKGHTLNLHAPAGAEVWVDAGRLRQALRHLLDNAVKFTLPGGTIDVVVTAEPAPTLEIRDTGIAVEAEALKHVFEDFYRAPNAEEQAIAGLGIGLSITDKIVRWHGGDVAVENQAGGGIRIVLTLPRAASAQRSGPS</sequence>
<dbReference type="PANTHER" id="PTHR43711:SF1">
    <property type="entry name" value="HISTIDINE KINASE 1"/>
    <property type="match status" value="1"/>
</dbReference>
<dbReference type="CDD" id="cd00082">
    <property type="entry name" value="HisKA"/>
    <property type="match status" value="1"/>
</dbReference>
<dbReference type="SMART" id="SM00387">
    <property type="entry name" value="HATPase_c"/>
    <property type="match status" value="1"/>
</dbReference>
<dbReference type="InterPro" id="IPR036890">
    <property type="entry name" value="HATPase_C_sf"/>
</dbReference>
<reference evidence="9 10" key="1">
    <citation type="submission" date="2020-08" db="EMBL/GenBank/DDBJ databases">
        <title>Genomic Encyclopedia of Type Strains, Phase III (KMG-III): the genomes of soil and plant-associated and newly described type strains.</title>
        <authorList>
            <person name="Whitman W."/>
        </authorList>
    </citation>
    <scope>NUCLEOTIDE SEQUENCE [LARGE SCALE GENOMIC DNA]</scope>
    <source>
        <strain evidence="9 10">CECT 3303</strain>
    </source>
</reference>
<keyword evidence="7" id="KW-0902">Two-component regulatory system</keyword>
<dbReference type="InterPro" id="IPR005467">
    <property type="entry name" value="His_kinase_dom"/>
</dbReference>
<keyword evidence="5" id="KW-0808">Transferase</keyword>
<dbReference type="SUPFAM" id="SSF47384">
    <property type="entry name" value="Homodimeric domain of signal transducing histidine kinase"/>
    <property type="match status" value="1"/>
</dbReference>
<keyword evidence="4" id="KW-0597">Phosphoprotein</keyword>
<dbReference type="InterPro" id="IPR003018">
    <property type="entry name" value="GAF"/>
</dbReference>
<dbReference type="GO" id="GO:0005886">
    <property type="term" value="C:plasma membrane"/>
    <property type="evidence" value="ECO:0007669"/>
    <property type="project" value="UniProtKB-SubCell"/>
</dbReference>
<dbReference type="InterPro" id="IPR036097">
    <property type="entry name" value="HisK_dim/P_sf"/>
</dbReference>
<keyword evidence="6 9" id="KW-0418">Kinase</keyword>
<dbReference type="Gene3D" id="3.30.450.40">
    <property type="match status" value="1"/>
</dbReference>
<dbReference type="RefSeq" id="WP_184939728.1">
    <property type="nucleotide sequence ID" value="NZ_BAAAWZ010000001.1"/>
</dbReference>
<evidence type="ECO:0000256" key="3">
    <source>
        <dbReference type="ARBA" id="ARBA00012438"/>
    </source>
</evidence>
<dbReference type="InterPro" id="IPR003661">
    <property type="entry name" value="HisK_dim/P_dom"/>
</dbReference>
<dbReference type="Pfam" id="PF01590">
    <property type="entry name" value="GAF"/>
    <property type="match status" value="1"/>
</dbReference>
<organism evidence="9 10">
    <name type="scientific">Planomonospora venezuelensis</name>
    <dbReference type="NCBI Taxonomy" id="1999"/>
    <lineage>
        <taxon>Bacteria</taxon>
        <taxon>Bacillati</taxon>
        <taxon>Actinomycetota</taxon>
        <taxon>Actinomycetes</taxon>
        <taxon>Streptosporangiales</taxon>
        <taxon>Streptosporangiaceae</taxon>
        <taxon>Planomonospora</taxon>
    </lineage>
</organism>
<dbReference type="InterPro" id="IPR050736">
    <property type="entry name" value="Sensor_HK_Regulatory"/>
</dbReference>
<dbReference type="PANTHER" id="PTHR43711">
    <property type="entry name" value="TWO-COMPONENT HISTIDINE KINASE"/>
    <property type="match status" value="1"/>
</dbReference>
<dbReference type="Gene3D" id="3.30.565.10">
    <property type="entry name" value="Histidine kinase-like ATPase, C-terminal domain"/>
    <property type="match status" value="1"/>
</dbReference>
<dbReference type="SUPFAM" id="SSF55874">
    <property type="entry name" value="ATPase domain of HSP90 chaperone/DNA topoisomerase II/histidine kinase"/>
    <property type="match status" value="1"/>
</dbReference>
<comment type="caution">
    <text evidence="9">The sequence shown here is derived from an EMBL/GenBank/DDBJ whole genome shotgun (WGS) entry which is preliminary data.</text>
</comment>
<comment type="catalytic activity">
    <reaction evidence="1">
        <text>ATP + protein L-histidine = ADP + protein N-phospho-L-histidine.</text>
        <dbReference type="EC" id="2.7.13.3"/>
    </reaction>
</comment>
<dbReference type="GO" id="GO:0000155">
    <property type="term" value="F:phosphorelay sensor kinase activity"/>
    <property type="evidence" value="ECO:0007669"/>
    <property type="project" value="InterPro"/>
</dbReference>
<evidence type="ECO:0000259" key="8">
    <source>
        <dbReference type="PROSITE" id="PS50109"/>
    </source>
</evidence>
<gene>
    <name evidence="9" type="ORF">FHS22_001574</name>
</gene>
<dbReference type="Pfam" id="PF00512">
    <property type="entry name" value="HisKA"/>
    <property type="match status" value="1"/>
</dbReference>
<comment type="subcellular location">
    <subcellularLocation>
        <location evidence="2">Cell membrane</location>
    </subcellularLocation>
</comment>
<evidence type="ECO:0000256" key="4">
    <source>
        <dbReference type="ARBA" id="ARBA00022553"/>
    </source>
</evidence>
<name>A0A841CZU9_PLAVE</name>
<dbReference type="PROSITE" id="PS50109">
    <property type="entry name" value="HIS_KIN"/>
    <property type="match status" value="1"/>
</dbReference>